<dbReference type="AlphaFoldDB" id="A0A9D4VX68"/>
<dbReference type="Proteomes" id="UP001058974">
    <property type="component" value="Chromosome 7"/>
</dbReference>
<protein>
    <submittedName>
        <fullName evidence="2">Uncharacterized protein</fullName>
    </submittedName>
</protein>
<proteinExistence type="predicted"/>
<comment type="caution">
    <text evidence="2">The sequence shown here is derived from an EMBL/GenBank/DDBJ whole genome shotgun (WGS) entry which is preliminary data.</text>
</comment>
<feature type="region of interest" description="Disordered" evidence="1">
    <location>
        <begin position="144"/>
        <end position="188"/>
    </location>
</feature>
<organism evidence="2 3">
    <name type="scientific">Pisum sativum</name>
    <name type="common">Garden pea</name>
    <name type="synonym">Lathyrus oleraceus</name>
    <dbReference type="NCBI Taxonomy" id="3888"/>
    <lineage>
        <taxon>Eukaryota</taxon>
        <taxon>Viridiplantae</taxon>
        <taxon>Streptophyta</taxon>
        <taxon>Embryophyta</taxon>
        <taxon>Tracheophyta</taxon>
        <taxon>Spermatophyta</taxon>
        <taxon>Magnoliopsida</taxon>
        <taxon>eudicotyledons</taxon>
        <taxon>Gunneridae</taxon>
        <taxon>Pentapetalae</taxon>
        <taxon>rosids</taxon>
        <taxon>fabids</taxon>
        <taxon>Fabales</taxon>
        <taxon>Fabaceae</taxon>
        <taxon>Papilionoideae</taxon>
        <taxon>50 kb inversion clade</taxon>
        <taxon>NPAAA clade</taxon>
        <taxon>Hologalegina</taxon>
        <taxon>IRL clade</taxon>
        <taxon>Fabeae</taxon>
        <taxon>Lathyrus</taxon>
    </lineage>
</organism>
<dbReference type="EMBL" id="JAMSHJ010000007">
    <property type="protein sequence ID" value="KAI5391978.1"/>
    <property type="molecule type" value="Genomic_DNA"/>
</dbReference>
<feature type="compositionally biased region" description="Acidic residues" evidence="1">
    <location>
        <begin position="150"/>
        <end position="188"/>
    </location>
</feature>
<accession>A0A9D4VX68</accession>
<evidence type="ECO:0000313" key="3">
    <source>
        <dbReference type="Proteomes" id="UP001058974"/>
    </source>
</evidence>
<reference evidence="2 3" key="1">
    <citation type="journal article" date="2022" name="Nat. Genet.">
        <title>Improved pea reference genome and pan-genome highlight genomic features and evolutionary characteristics.</title>
        <authorList>
            <person name="Yang T."/>
            <person name="Liu R."/>
            <person name="Luo Y."/>
            <person name="Hu S."/>
            <person name="Wang D."/>
            <person name="Wang C."/>
            <person name="Pandey M.K."/>
            <person name="Ge S."/>
            <person name="Xu Q."/>
            <person name="Li N."/>
            <person name="Li G."/>
            <person name="Huang Y."/>
            <person name="Saxena R.K."/>
            <person name="Ji Y."/>
            <person name="Li M."/>
            <person name="Yan X."/>
            <person name="He Y."/>
            <person name="Liu Y."/>
            <person name="Wang X."/>
            <person name="Xiang C."/>
            <person name="Varshney R.K."/>
            <person name="Ding H."/>
            <person name="Gao S."/>
            <person name="Zong X."/>
        </authorList>
    </citation>
    <scope>NUCLEOTIDE SEQUENCE [LARGE SCALE GENOMIC DNA]</scope>
    <source>
        <strain evidence="2 3">cv. Zhongwan 6</strain>
    </source>
</reference>
<feature type="region of interest" description="Disordered" evidence="1">
    <location>
        <begin position="1"/>
        <end position="24"/>
    </location>
</feature>
<dbReference type="Gramene" id="Psat07G0668500-T1">
    <property type="protein sequence ID" value="KAI5391978.1"/>
    <property type="gene ID" value="KIW84_076685"/>
</dbReference>
<gene>
    <name evidence="2" type="ORF">KIW84_076685</name>
</gene>
<sequence>MDGASTKKSKMMRSASENVSKVDSRKSKFAIKGSKLALTDPKRARRILRKRKFFERLREKESNRYLFNLEKRVATLQKIADRILAFNSKQIRNIMKHNAKLNKLRLKVQTAMELNRSREIMLNAMKEEIKDILRLQLLKELGHEYNDETMHDDEEEEEDEDKVMEDDEEEEEEDEDEVMEDDEEEEDE</sequence>
<name>A0A9D4VX68_PEA</name>
<evidence type="ECO:0000313" key="2">
    <source>
        <dbReference type="EMBL" id="KAI5391978.1"/>
    </source>
</evidence>
<evidence type="ECO:0000256" key="1">
    <source>
        <dbReference type="SAM" id="MobiDB-lite"/>
    </source>
</evidence>
<keyword evidence="3" id="KW-1185">Reference proteome</keyword>